<comment type="caution">
    <text evidence="1">The sequence shown here is derived from an EMBL/GenBank/DDBJ whole genome shotgun (WGS) entry which is preliminary data.</text>
</comment>
<accession>A0ABP3VJ37</accession>
<evidence type="ECO:0000313" key="2">
    <source>
        <dbReference type="Proteomes" id="UP001500279"/>
    </source>
</evidence>
<dbReference type="Gene3D" id="2.60.120.620">
    <property type="entry name" value="q2cbj1_9rhob like domain"/>
    <property type="match status" value="1"/>
</dbReference>
<protein>
    <submittedName>
        <fullName evidence="1">TIGR02466 family protein</fullName>
    </submittedName>
</protein>
<dbReference type="InterPro" id="IPR012668">
    <property type="entry name" value="CHP02466"/>
</dbReference>
<evidence type="ECO:0000313" key="1">
    <source>
        <dbReference type="EMBL" id="GAA0760773.1"/>
    </source>
</evidence>
<dbReference type="Pfam" id="PF13759">
    <property type="entry name" value="2OG-FeII_Oxy_5"/>
    <property type="match status" value="1"/>
</dbReference>
<proteinExistence type="predicted"/>
<gene>
    <name evidence="1" type="ORF">GCM10009107_43670</name>
</gene>
<name>A0ABP3VJ37_9BURK</name>
<dbReference type="RefSeq" id="WP_141287621.1">
    <property type="nucleotide sequence ID" value="NZ_BAAAEW010000026.1"/>
</dbReference>
<dbReference type="EMBL" id="BAAAEW010000026">
    <property type="protein sequence ID" value="GAA0760773.1"/>
    <property type="molecule type" value="Genomic_DNA"/>
</dbReference>
<reference evidence="2" key="1">
    <citation type="journal article" date="2019" name="Int. J. Syst. Evol. Microbiol.">
        <title>The Global Catalogue of Microorganisms (GCM) 10K type strain sequencing project: providing services to taxonomists for standard genome sequencing and annotation.</title>
        <authorList>
            <consortium name="The Broad Institute Genomics Platform"/>
            <consortium name="The Broad Institute Genome Sequencing Center for Infectious Disease"/>
            <person name="Wu L."/>
            <person name="Ma J."/>
        </authorList>
    </citation>
    <scope>NUCLEOTIDE SEQUENCE [LARGE SCALE GENOMIC DNA]</scope>
    <source>
        <strain evidence="2">JCM 15503</strain>
    </source>
</reference>
<dbReference type="SUPFAM" id="SSF51197">
    <property type="entry name" value="Clavaminate synthase-like"/>
    <property type="match status" value="1"/>
</dbReference>
<sequence length="207" mass="22238">MAEIHGLFATPFMRVPGALPPALVAALVAHFAAQAQQQNNGSALLSHTSMLRPSDSPLLVDVAGLLTPQLSEFGALLFGQRMPWALKEMWVNVLEQGGQQAMHNHANSFISGVVYLTPTHPSARTVFIKAPGGTDFSFKNDHAGVVTGPYNADKWISPPPEPGDLVLFPSYLMHAVPPNQGEQRITLAFNAIPARLDSWGYTIGFSG</sequence>
<organism evidence="1 2">
    <name type="scientific">Ideonella azotifigens</name>
    <dbReference type="NCBI Taxonomy" id="513160"/>
    <lineage>
        <taxon>Bacteria</taxon>
        <taxon>Pseudomonadati</taxon>
        <taxon>Pseudomonadota</taxon>
        <taxon>Betaproteobacteria</taxon>
        <taxon>Burkholderiales</taxon>
        <taxon>Sphaerotilaceae</taxon>
        <taxon>Ideonella</taxon>
    </lineage>
</organism>
<dbReference type="Proteomes" id="UP001500279">
    <property type="component" value="Unassembled WGS sequence"/>
</dbReference>
<keyword evidence="2" id="KW-1185">Reference proteome</keyword>